<protein>
    <recommendedName>
        <fullName evidence="5">Sulfotransferase</fullName>
        <ecNumber evidence="5">2.8.2.-</ecNumber>
    </recommendedName>
</protein>
<keyword evidence="6" id="KW-0812">Transmembrane</keyword>
<evidence type="ECO:0000313" key="9">
    <source>
        <dbReference type="Proteomes" id="UP001190700"/>
    </source>
</evidence>
<sequence>MTTETAFRIEKKNPTVQGICLVIVVCVTVGYLIDGDRKSFVASAQPVQLIKPKENADDAGQCSSSKRHPTYQCLPTSLLIGVQKGGTGELILWLGSHPKIHFDPREVRYFQTEQLERWGTYVRRPAFRLSPSEVRGGHITMEKSPGYARLHCRAAPRIQLKMPSAKLIIILRDPAKRAYSGFQHHCGRQRVMQKGDGTVYFKGPSTTLGAKRAPCTAKTFDRLIQKFKRYLIETNRSGTDLVSKWAESNTCFSPHDDYMEDPYHIFSTGFYPAVFSEYWRRFNHSQLLVIFSEEFTAAPKEVLYQIEEYLSLEHASYEAHKNQNGFWVLDGKTGRRSKGNRARYPPANAEAMRFLNEFYRPSVQALMKMLPEHKANFDKWLIEPH</sequence>
<gene>
    <name evidence="8" type="ORF">CYMTET_16430</name>
</gene>
<feature type="active site" description="For sulfotransferase activity" evidence="3">
    <location>
        <position position="84"/>
    </location>
</feature>
<feature type="binding site" evidence="4">
    <location>
        <position position="172"/>
    </location>
    <ligand>
        <name>3'-phosphoadenylyl sulfate</name>
        <dbReference type="ChEBI" id="CHEBI:58339"/>
    </ligand>
</feature>
<evidence type="ECO:0000256" key="4">
    <source>
        <dbReference type="PIRSR" id="PIRSR637359-2"/>
    </source>
</evidence>
<evidence type="ECO:0000256" key="2">
    <source>
        <dbReference type="ARBA" id="ARBA00023180"/>
    </source>
</evidence>
<dbReference type="PANTHER" id="PTHR10605">
    <property type="entry name" value="HEPARAN SULFATE SULFOTRANSFERASE"/>
    <property type="match status" value="1"/>
</dbReference>
<dbReference type="Proteomes" id="UP001190700">
    <property type="component" value="Unassembled WGS sequence"/>
</dbReference>
<evidence type="ECO:0000256" key="3">
    <source>
        <dbReference type="PIRSR" id="PIRSR637359-1"/>
    </source>
</evidence>
<dbReference type="AlphaFoldDB" id="A0AAE0GDE8"/>
<dbReference type="Gene3D" id="3.40.50.300">
    <property type="entry name" value="P-loop containing nucleotide triphosphate hydrolases"/>
    <property type="match status" value="1"/>
</dbReference>
<dbReference type="InterPro" id="IPR000863">
    <property type="entry name" value="Sulfotransferase_dom"/>
</dbReference>
<dbReference type="PANTHER" id="PTHR10605:SF56">
    <property type="entry name" value="BIFUNCTIONAL HEPARAN SULFATE N-DEACETYLASE_N-SULFOTRANSFERASE"/>
    <property type="match status" value="1"/>
</dbReference>
<dbReference type="SUPFAM" id="SSF52540">
    <property type="entry name" value="P-loop containing nucleoside triphosphate hydrolases"/>
    <property type="match status" value="1"/>
</dbReference>
<keyword evidence="6" id="KW-0472">Membrane</keyword>
<evidence type="ECO:0000313" key="8">
    <source>
        <dbReference type="EMBL" id="KAK3275436.1"/>
    </source>
</evidence>
<dbReference type="InterPro" id="IPR027417">
    <property type="entry name" value="P-loop_NTPase"/>
</dbReference>
<keyword evidence="1 5" id="KW-0808">Transferase</keyword>
<keyword evidence="2" id="KW-0325">Glycoprotein</keyword>
<name>A0AAE0GDE8_9CHLO</name>
<dbReference type="InterPro" id="IPR037359">
    <property type="entry name" value="NST/OST"/>
</dbReference>
<dbReference type="GO" id="GO:0008146">
    <property type="term" value="F:sulfotransferase activity"/>
    <property type="evidence" value="ECO:0007669"/>
    <property type="project" value="InterPro"/>
</dbReference>
<feature type="binding site" evidence="4">
    <location>
        <position position="180"/>
    </location>
    <ligand>
        <name>3'-phosphoadenylyl sulfate</name>
        <dbReference type="ChEBI" id="CHEBI:58339"/>
    </ligand>
</feature>
<evidence type="ECO:0000256" key="1">
    <source>
        <dbReference type="ARBA" id="ARBA00022679"/>
    </source>
</evidence>
<evidence type="ECO:0000256" key="6">
    <source>
        <dbReference type="SAM" id="Phobius"/>
    </source>
</evidence>
<reference evidence="8 9" key="1">
    <citation type="journal article" date="2015" name="Genome Biol. Evol.">
        <title>Comparative Genomics of a Bacterivorous Green Alga Reveals Evolutionary Causalities and Consequences of Phago-Mixotrophic Mode of Nutrition.</title>
        <authorList>
            <person name="Burns J.A."/>
            <person name="Paasch A."/>
            <person name="Narechania A."/>
            <person name="Kim E."/>
        </authorList>
    </citation>
    <scope>NUCLEOTIDE SEQUENCE [LARGE SCALE GENOMIC DNA]</scope>
    <source>
        <strain evidence="8 9">PLY_AMNH</strain>
    </source>
</reference>
<accession>A0AAE0GDE8</accession>
<feature type="transmembrane region" description="Helical" evidence="6">
    <location>
        <begin position="15"/>
        <end position="33"/>
    </location>
</feature>
<dbReference type="EMBL" id="LGRX02007226">
    <property type="protein sequence ID" value="KAK3275436.1"/>
    <property type="molecule type" value="Genomic_DNA"/>
</dbReference>
<comment type="caution">
    <text evidence="8">The sequence shown here is derived from an EMBL/GenBank/DDBJ whole genome shotgun (WGS) entry which is preliminary data.</text>
</comment>
<evidence type="ECO:0000259" key="7">
    <source>
        <dbReference type="Pfam" id="PF00685"/>
    </source>
</evidence>
<dbReference type="EC" id="2.8.2.-" evidence="5"/>
<dbReference type="Pfam" id="PF00685">
    <property type="entry name" value="Sulfotransfer_1"/>
    <property type="match status" value="1"/>
</dbReference>
<organism evidence="8 9">
    <name type="scientific">Cymbomonas tetramitiformis</name>
    <dbReference type="NCBI Taxonomy" id="36881"/>
    <lineage>
        <taxon>Eukaryota</taxon>
        <taxon>Viridiplantae</taxon>
        <taxon>Chlorophyta</taxon>
        <taxon>Pyramimonadophyceae</taxon>
        <taxon>Pyramimonadales</taxon>
        <taxon>Pyramimonadaceae</taxon>
        <taxon>Cymbomonas</taxon>
    </lineage>
</organism>
<comment type="similarity">
    <text evidence="5">Belongs to the sulfotransferase 1 family.</text>
</comment>
<evidence type="ECO:0000256" key="5">
    <source>
        <dbReference type="RuleBase" id="RU361155"/>
    </source>
</evidence>
<keyword evidence="9" id="KW-1185">Reference proteome</keyword>
<proteinExistence type="inferred from homology"/>
<keyword evidence="6" id="KW-1133">Transmembrane helix</keyword>
<feature type="binding site" evidence="4">
    <location>
        <position position="327"/>
    </location>
    <ligand>
        <name>3'-phosphoadenylyl sulfate</name>
        <dbReference type="ChEBI" id="CHEBI:58339"/>
    </ligand>
</feature>
<feature type="domain" description="Sulfotransferase" evidence="7">
    <location>
        <begin position="77"/>
        <end position="313"/>
    </location>
</feature>